<organism evidence="3 4">
    <name type="scientific">Aphanothece hegewaldii CCALA 016</name>
    <dbReference type="NCBI Taxonomy" id="2107694"/>
    <lineage>
        <taxon>Bacteria</taxon>
        <taxon>Bacillati</taxon>
        <taxon>Cyanobacteriota</taxon>
        <taxon>Cyanophyceae</taxon>
        <taxon>Oscillatoriophycideae</taxon>
        <taxon>Chroococcales</taxon>
        <taxon>Aphanothecaceae</taxon>
        <taxon>Aphanothece</taxon>
    </lineage>
</organism>
<dbReference type="AlphaFoldDB" id="A0A2T1LRH9"/>
<dbReference type="OrthoDB" id="425413at2"/>
<evidence type="ECO:0000313" key="4">
    <source>
        <dbReference type="Proteomes" id="UP000239001"/>
    </source>
</evidence>
<dbReference type="InterPro" id="IPR050557">
    <property type="entry name" value="RTX_toxin/Mannuronan_C5-epim"/>
</dbReference>
<name>A0A2T1LRH9_9CHRO</name>
<dbReference type="InterPro" id="IPR001343">
    <property type="entry name" value="Hemolysn_Ca-bd"/>
</dbReference>
<keyword evidence="4" id="KW-1185">Reference proteome</keyword>
<keyword evidence="2" id="KW-0964">Secreted</keyword>
<proteinExistence type="predicted"/>
<sequence>MEPIDIRLIGTGQADFMQLNGDVGYYALGGNDTVYGSQFNNFINGGTGNDSLNGGGGSDVLVGDIGNDTLIGGTGNDYLTGGTDKDYLIGGSGSDTLNGGSGNDTLIGGGGADVFYFFLSQNAGVDQIRDFSFSEGDRIKFFARGLADSLNQFNYSASTGNLSFEGQVFANLSTGLNLIDVLEAIQPTY</sequence>
<dbReference type="SUPFAM" id="SSF51120">
    <property type="entry name" value="beta-Roll"/>
    <property type="match status" value="1"/>
</dbReference>
<dbReference type="Pfam" id="PF00353">
    <property type="entry name" value="HemolysinCabind"/>
    <property type="match status" value="2"/>
</dbReference>
<reference evidence="3 4" key="1">
    <citation type="submission" date="2018-03" db="EMBL/GenBank/DDBJ databases">
        <title>The ancient ancestry and fast evolution of plastids.</title>
        <authorList>
            <person name="Moore K.R."/>
            <person name="Magnabosco C."/>
            <person name="Momper L."/>
            <person name="Gold D.A."/>
            <person name="Bosak T."/>
            <person name="Fournier G.P."/>
        </authorList>
    </citation>
    <scope>NUCLEOTIDE SEQUENCE [LARGE SCALE GENOMIC DNA]</scope>
    <source>
        <strain evidence="3 4">CCALA 016</strain>
    </source>
</reference>
<dbReference type="Gene3D" id="2.150.10.10">
    <property type="entry name" value="Serralysin-like metalloprotease, C-terminal"/>
    <property type="match status" value="2"/>
</dbReference>
<comment type="subcellular location">
    <subcellularLocation>
        <location evidence="1">Secreted</location>
    </subcellularLocation>
</comment>
<dbReference type="PROSITE" id="PS00330">
    <property type="entry name" value="HEMOLYSIN_CALCIUM"/>
    <property type="match status" value="2"/>
</dbReference>
<evidence type="ECO:0000256" key="2">
    <source>
        <dbReference type="ARBA" id="ARBA00022525"/>
    </source>
</evidence>
<reference evidence="3 4" key="2">
    <citation type="submission" date="2018-03" db="EMBL/GenBank/DDBJ databases">
        <authorList>
            <person name="Keele B.F."/>
        </authorList>
    </citation>
    <scope>NUCLEOTIDE SEQUENCE [LARGE SCALE GENOMIC DNA]</scope>
    <source>
        <strain evidence="3 4">CCALA 016</strain>
    </source>
</reference>
<protein>
    <submittedName>
        <fullName evidence="3">Calcium-binding protein</fullName>
    </submittedName>
</protein>
<dbReference type="GO" id="GO:0005509">
    <property type="term" value="F:calcium ion binding"/>
    <property type="evidence" value="ECO:0007669"/>
    <property type="project" value="InterPro"/>
</dbReference>
<gene>
    <name evidence="3" type="ORF">C7H19_23345</name>
</gene>
<dbReference type="GO" id="GO:0005576">
    <property type="term" value="C:extracellular region"/>
    <property type="evidence" value="ECO:0007669"/>
    <property type="project" value="UniProtKB-SubCell"/>
</dbReference>
<dbReference type="InterPro" id="IPR011049">
    <property type="entry name" value="Serralysin-like_metalloprot_C"/>
</dbReference>
<dbReference type="EMBL" id="PXOH01000050">
    <property type="protein sequence ID" value="PSF31063.1"/>
    <property type="molecule type" value="Genomic_DNA"/>
</dbReference>
<comment type="caution">
    <text evidence="3">The sequence shown here is derived from an EMBL/GenBank/DDBJ whole genome shotgun (WGS) entry which is preliminary data.</text>
</comment>
<dbReference type="RefSeq" id="WP_106459315.1">
    <property type="nucleotide sequence ID" value="NZ_PXOH01000050.1"/>
</dbReference>
<dbReference type="InterPro" id="IPR018511">
    <property type="entry name" value="Hemolysin-typ_Ca-bd_CS"/>
</dbReference>
<dbReference type="PANTHER" id="PTHR38340">
    <property type="entry name" value="S-LAYER PROTEIN"/>
    <property type="match status" value="1"/>
</dbReference>
<evidence type="ECO:0000256" key="1">
    <source>
        <dbReference type="ARBA" id="ARBA00004613"/>
    </source>
</evidence>
<evidence type="ECO:0000313" key="3">
    <source>
        <dbReference type="EMBL" id="PSF31063.1"/>
    </source>
</evidence>
<accession>A0A2T1LRH9</accession>
<dbReference type="Proteomes" id="UP000239001">
    <property type="component" value="Unassembled WGS sequence"/>
</dbReference>
<dbReference type="PRINTS" id="PR00313">
    <property type="entry name" value="CABNDNGRPT"/>
</dbReference>
<dbReference type="PANTHER" id="PTHR38340:SF1">
    <property type="entry name" value="S-LAYER PROTEIN"/>
    <property type="match status" value="1"/>
</dbReference>